<dbReference type="EMBL" id="AP012204">
    <property type="protein sequence ID" value="BAK34200.1"/>
    <property type="molecule type" value="Genomic_DNA"/>
</dbReference>
<dbReference type="OrthoDB" id="9811823at2"/>
<evidence type="ECO:0000256" key="4">
    <source>
        <dbReference type="HAMAP-Rule" id="MF_00171"/>
    </source>
</evidence>
<comment type="subunit">
    <text evidence="4">Homodimer.</text>
</comment>
<evidence type="ECO:0000256" key="8">
    <source>
        <dbReference type="SAM" id="MobiDB-lite"/>
    </source>
</evidence>
<dbReference type="PANTHER" id="PTHR11142">
    <property type="entry name" value="PSEUDOURIDYLATE SYNTHASE"/>
    <property type="match status" value="1"/>
</dbReference>
<dbReference type="GO" id="GO:0160147">
    <property type="term" value="F:tRNA pseudouridine(38-40) synthase activity"/>
    <property type="evidence" value="ECO:0007669"/>
    <property type="project" value="UniProtKB-EC"/>
</dbReference>
<evidence type="ECO:0000256" key="6">
    <source>
        <dbReference type="PIRSR" id="PIRSR001430-2"/>
    </source>
</evidence>
<feature type="binding site" evidence="4 6">
    <location>
        <position position="113"/>
    </location>
    <ligand>
        <name>substrate</name>
    </ligand>
</feature>
<protein>
    <recommendedName>
        <fullName evidence="4">tRNA pseudouridine synthase A</fullName>
        <ecNumber evidence="4">5.4.99.12</ecNumber>
    </recommendedName>
    <alternativeName>
        <fullName evidence="4">tRNA pseudouridine(38-40) synthase</fullName>
    </alternativeName>
    <alternativeName>
        <fullName evidence="4">tRNA pseudouridylate synthase I</fullName>
    </alternativeName>
    <alternativeName>
        <fullName evidence="4">tRNA-uridine isomerase I</fullName>
    </alternativeName>
</protein>
<evidence type="ECO:0000259" key="9">
    <source>
        <dbReference type="Pfam" id="PF01416"/>
    </source>
</evidence>
<evidence type="ECO:0000313" key="10">
    <source>
        <dbReference type="EMBL" id="BAK34200.1"/>
    </source>
</evidence>
<dbReference type="Proteomes" id="UP000007947">
    <property type="component" value="Chromosome"/>
</dbReference>
<dbReference type="InterPro" id="IPR020094">
    <property type="entry name" value="TruA/RsuA/RluB/E/F_N"/>
</dbReference>
<dbReference type="PANTHER" id="PTHR11142:SF0">
    <property type="entry name" value="TRNA PSEUDOURIDINE SYNTHASE-LIKE 1"/>
    <property type="match status" value="1"/>
</dbReference>
<dbReference type="CDD" id="cd02570">
    <property type="entry name" value="PseudoU_synth_EcTruA"/>
    <property type="match status" value="1"/>
</dbReference>
<dbReference type="EC" id="5.4.99.12" evidence="4"/>
<name>F5XNT6_MICPN</name>
<dbReference type="Gene3D" id="3.30.70.580">
    <property type="entry name" value="Pseudouridine synthase I, catalytic domain, N-terminal subdomain"/>
    <property type="match status" value="1"/>
</dbReference>
<evidence type="ECO:0000256" key="5">
    <source>
        <dbReference type="PIRSR" id="PIRSR001430-1"/>
    </source>
</evidence>
<dbReference type="SUPFAM" id="SSF55120">
    <property type="entry name" value="Pseudouridine synthase"/>
    <property type="match status" value="1"/>
</dbReference>
<dbReference type="KEGG" id="mph:MLP_11860"/>
<dbReference type="InterPro" id="IPR020103">
    <property type="entry name" value="PsdUridine_synth_cat_dom_sf"/>
</dbReference>
<dbReference type="FunFam" id="3.30.70.580:FF:000001">
    <property type="entry name" value="tRNA pseudouridine synthase A"/>
    <property type="match status" value="1"/>
</dbReference>
<comment type="catalytic activity">
    <reaction evidence="4 7">
        <text>uridine(38/39/40) in tRNA = pseudouridine(38/39/40) in tRNA</text>
        <dbReference type="Rhea" id="RHEA:22376"/>
        <dbReference type="Rhea" id="RHEA-COMP:10085"/>
        <dbReference type="Rhea" id="RHEA-COMP:10087"/>
        <dbReference type="ChEBI" id="CHEBI:65314"/>
        <dbReference type="ChEBI" id="CHEBI:65315"/>
        <dbReference type="EC" id="5.4.99.12"/>
    </reaction>
</comment>
<dbReference type="Pfam" id="PF01416">
    <property type="entry name" value="PseudoU_synth_1"/>
    <property type="match status" value="1"/>
</dbReference>
<dbReference type="eggNOG" id="COG0101">
    <property type="taxonomic scope" value="Bacteria"/>
</dbReference>
<comment type="caution">
    <text evidence="4">Lacks conserved residue(s) required for the propagation of feature annotation.</text>
</comment>
<dbReference type="STRING" id="1032480.MLP_11860"/>
<feature type="region of interest" description="Disordered" evidence="8">
    <location>
        <begin position="264"/>
        <end position="286"/>
    </location>
</feature>
<dbReference type="Gene3D" id="3.30.70.660">
    <property type="entry name" value="Pseudouridine synthase I, catalytic domain, C-terminal subdomain"/>
    <property type="match status" value="1"/>
</dbReference>
<keyword evidence="2 4" id="KW-0819">tRNA processing</keyword>
<dbReference type="HAMAP" id="MF_00171">
    <property type="entry name" value="TruA"/>
    <property type="match status" value="1"/>
</dbReference>
<keyword evidence="3 4" id="KW-0413">Isomerase</keyword>
<comment type="function">
    <text evidence="4">Formation of pseudouridine at positions 38, 39 and 40 in the anticodon stem and loop of transfer RNAs.</text>
</comment>
<accession>F5XNT6</accession>
<gene>
    <name evidence="4 10" type="primary">truA</name>
    <name evidence="10" type="ordered locus">MLP_11860</name>
</gene>
<dbReference type="PIRSF" id="PIRSF001430">
    <property type="entry name" value="tRNA_psdUrid_synth"/>
    <property type="match status" value="1"/>
</dbReference>
<reference evidence="10 11" key="1">
    <citation type="submission" date="2011-05" db="EMBL/GenBank/DDBJ databases">
        <title>Whole genome sequence of Microlunatus phosphovorus NM-1.</title>
        <authorList>
            <person name="Hosoyama A."/>
            <person name="Sasaki K."/>
            <person name="Harada T."/>
            <person name="Igarashi R."/>
            <person name="Kawakoshi A."/>
            <person name="Sasagawa M."/>
            <person name="Fukada J."/>
            <person name="Nakamura S."/>
            <person name="Katano Y."/>
            <person name="Hanada S."/>
            <person name="Kamagata Y."/>
            <person name="Nakamura N."/>
            <person name="Yamazaki S."/>
            <person name="Fujita N."/>
        </authorList>
    </citation>
    <scope>NUCLEOTIDE SEQUENCE [LARGE SCALE GENOMIC DNA]</scope>
    <source>
        <strain evidence="11">ATCC 700054 / DSM 10555 / JCM 9379 / NBRC 101784 / NCIMB 13414 / VKM Ac-1990 / NM-1</strain>
    </source>
</reference>
<evidence type="ECO:0000256" key="2">
    <source>
        <dbReference type="ARBA" id="ARBA00022694"/>
    </source>
</evidence>
<proteinExistence type="inferred from homology"/>
<feature type="active site" description="Nucleophile" evidence="4 5">
    <location>
        <position position="53"/>
    </location>
</feature>
<comment type="similarity">
    <text evidence="1 4 7">Belongs to the tRNA pseudouridine synthase TruA family.</text>
</comment>
<dbReference type="InterPro" id="IPR020095">
    <property type="entry name" value="PsdUridine_synth_TruA_C"/>
</dbReference>
<dbReference type="AlphaFoldDB" id="F5XNT6"/>
<dbReference type="GO" id="GO:0031119">
    <property type="term" value="P:tRNA pseudouridine synthesis"/>
    <property type="evidence" value="ECO:0007669"/>
    <property type="project" value="UniProtKB-UniRule"/>
</dbReference>
<feature type="domain" description="Pseudouridine synthase I TruA alpha/beta" evidence="9">
    <location>
        <begin position="148"/>
        <end position="251"/>
    </location>
</feature>
<organism evidence="10 11">
    <name type="scientific">Microlunatus phosphovorus (strain ATCC 700054 / DSM 10555 / JCM 9379 / NBRC 101784 / NCIMB 13414 / VKM Ac-1990 / NM-1)</name>
    <dbReference type="NCBI Taxonomy" id="1032480"/>
    <lineage>
        <taxon>Bacteria</taxon>
        <taxon>Bacillati</taxon>
        <taxon>Actinomycetota</taxon>
        <taxon>Actinomycetes</taxon>
        <taxon>Propionibacteriales</taxon>
        <taxon>Propionibacteriaceae</taxon>
        <taxon>Microlunatus</taxon>
    </lineage>
</organism>
<evidence type="ECO:0000256" key="1">
    <source>
        <dbReference type="ARBA" id="ARBA00009375"/>
    </source>
</evidence>
<sequence length="286" mass="31163">MRWRLDVRYDGTAFSGWAEQRGRRTVQGELELWLGRVLSLPEPPKVVCAGRTDAGVHARGQVVHLDLPAALVPDPERLLGRLRRALPEDLAVTGLRVAPEGFDARFAAIWRRYCYRIADAATVPDPLSRTMVTPLRGQLDLPRLNAVAPALLGLRDFGAFCKRREGATTVRTLLELGAVRTTEAGGLVEVTVRADAFCHSMVRCLVGGLVEVGSGRRTADWLLTRMAAATRSSVVPVLPARGLTLEEVGYPPDDQLAARVSEARTLRTLPDPSQATASARLETPHP</sequence>
<dbReference type="InterPro" id="IPR001406">
    <property type="entry name" value="PsdUridine_synth_TruA"/>
</dbReference>
<evidence type="ECO:0000256" key="3">
    <source>
        <dbReference type="ARBA" id="ARBA00023235"/>
    </source>
</evidence>
<dbReference type="HOGENOM" id="CLU_014673_0_2_11"/>
<keyword evidence="11" id="KW-1185">Reference proteome</keyword>
<dbReference type="GO" id="GO:0003723">
    <property type="term" value="F:RNA binding"/>
    <property type="evidence" value="ECO:0007669"/>
    <property type="project" value="InterPro"/>
</dbReference>
<evidence type="ECO:0000256" key="7">
    <source>
        <dbReference type="RuleBase" id="RU003792"/>
    </source>
</evidence>
<dbReference type="RefSeq" id="WP_013862083.1">
    <property type="nucleotide sequence ID" value="NC_015635.1"/>
</dbReference>
<dbReference type="NCBIfam" id="TIGR00071">
    <property type="entry name" value="hisT_truA"/>
    <property type="match status" value="1"/>
</dbReference>
<evidence type="ECO:0000313" key="11">
    <source>
        <dbReference type="Proteomes" id="UP000007947"/>
    </source>
</evidence>
<dbReference type="InterPro" id="IPR020097">
    <property type="entry name" value="PsdUridine_synth_TruA_a/b_dom"/>
</dbReference>